<gene>
    <name evidence="1" type="ORF">HNR07_005925</name>
</gene>
<protein>
    <submittedName>
        <fullName evidence="1">Uncharacterized protein</fullName>
    </submittedName>
</protein>
<evidence type="ECO:0000313" key="1">
    <source>
        <dbReference type="EMBL" id="MBB5494788.1"/>
    </source>
</evidence>
<proteinExistence type="predicted"/>
<dbReference type="Proteomes" id="UP000579647">
    <property type="component" value="Unassembled WGS sequence"/>
</dbReference>
<organism evidence="1 2">
    <name type="scientific">Nocardiopsis metallicus</name>
    <dbReference type="NCBI Taxonomy" id="179819"/>
    <lineage>
        <taxon>Bacteria</taxon>
        <taxon>Bacillati</taxon>
        <taxon>Actinomycetota</taxon>
        <taxon>Actinomycetes</taxon>
        <taxon>Streptosporangiales</taxon>
        <taxon>Nocardiopsidaceae</taxon>
        <taxon>Nocardiopsis</taxon>
    </lineage>
</organism>
<comment type="caution">
    <text evidence="1">The sequence shown here is derived from an EMBL/GenBank/DDBJ whole genome shotgun (WGS) entry which is preliminary data.</text>
</comment>
<accession>A0A840WX82</accession>
<dbReference type="RefSeq" id="WP_184368782.1">
    <property type="nucleotide sequence ID" value="NZ_BAAAKM010000063.1"/>
</dbReference>
<sequence>MPPQSLTEPQAPIKRDALIDSLVDAAKADGLTPVVEGDTVDLRVVKDGRVVAAIRVHVDDQRVWHEAPARPGVAPHPAGSVILRPWGTGLFQPHHMRDLNWWWAGLPQTGRTWTSKAQAWMKSGYWKGRLGADVGVLALFQE</sequence>
<evidence type="ECO:0000313" key="2">
    <source>
        <dbReference type="Proteomes" id="UP000579647"/>
    </source>
</evidence>
<dbReference type="EMBL" id="JACHDO010000001">
    <property type="protein sequence ID" value="MBB5494788.1"/>
    <property type="molecule type" value="Genomic_DNA"/>
</dbReference>
<keyword evidence="2" id="KW-1185">Reference proteome</keyword>
<reference evidence="1 2" key="1">
    <citation type="submission" date="2020-08" db="EMBL/GenBank/DDBJ databases">
        <title>Sequencing the genomes of 1000 actinobacteria strains.</title>
        <authorList>
            <person name="Klenk H.-P."/>
        </authorList>
    </citation>
    <scope>NUCLEOTIDE SEQUENCE [LARGE SCALE GENOMIC DNA]</scope>
    <source>
        <strain evidence="1 2">DSM 44598</strain>
    </source>
</reference>
<dbReference type="AlphaFoldDB" id="A0A840WX82"/>
<name>A0A840WX82_9ACTN</name>